<proteinExistence type="predicted"/>
<protein>
    <recommendedName>
        <fullName evidence="3">F-box domain-containing protein</fullName>
    </recommendedName>
</protein>
<dbReference type="InterPro" id="IPR032675">
    <property type="entry name" value="LRR_dom_sf"/>
</dbReference>
<reference evidence="1" key="2">
    <citation type="journal article" date="2020" name="Nat. Commun.">
        <title>Large-scale genome sequencing of mycorrhizal fungi provides insights into the early evolution of symbiotic traits.</title>
        <authorList>
            <person name="Miyauchi S."/>
            <person name="Kiss E."/>
            <person name="Kuo A."/>
            <person name="Drula E."/>
            <person name="Kohler A."/>
            <person name="Sanchez-Garcia M."/>
            <person name="Morin E."/>
            <person name="Andreopoulos B."/>
            <person name="Barry K.W."/>
            <person name="Bonito G."/>
            <person name="Buee M."/>
            <person name="Carver A."/>
            <person name="Chen C."/>
            <person name="Cichocki N."/>
            <person name="Clum A."/>
            <person name="Culley D."/>
            <person name="Crous P.W."/>
            <person name="Fauchery L."/>
            <person name="Girlanda M."/>
            <person name="Hayes R.D."/>
            <person name="Keri Z."/>
            <person name="LaButti K."/>
            <person name="Lipzen A."/>
            <person name="Lombard V."/>
            <person name="Magnuson J."/>
            <person name="Maillard F."/>
            <person name="Murat C."/>
            <person name="Nolan M."/>
            <person name="Ohm R.A."/>
            <person name="Pangilinan J."/>
            <person name="Pereira M.F."/>
            <person name="Perotto S."/>
            <person name="Peter M."/>
            <person name="Pfister S."/>
            <person name="Riley R."/>
            <person name="Sitrit Y."/>
            <person name="Stielow J.B."/>
            <person name="Szollosi G."/>
            <person name="Zifcakova L."/>
            <person name="Stursova M."/>
            <person name="Spatafora J.W."/>
            <person name="Tedersoo L."/>
            <person name="Vaario L.M."/>
            <person name="Yamada A."/>
            <person name="Yan M."/>
            <person name="Wang P."/>
            <person name="Xu J."/>
            <person name="Bruns T."/>
            <person name="Baldrian P."/>
            <person name="Vilgalys R."/>
            <person name="Dunand C."/>
            <person name="Henrissat B."/>
            <person name="Grigoriev I.V."/>
            <person name="Hibbett D."/>
            <person name="Nagy L.G."/>
            <person name="Martin F.M."/>
        </authorList>
    </citation>
    <scope>NUCLEOTIDE SEQUENCE</scope>
    <source>
        <strain evidence="1">BED1</strain>
    </source>
</reference>
<dbReference type="AlphaFoldDB" id="A0AAD4BEH6"/>
<dbReference type="Gene3D" id="3.80.10.10">
    <property type="entry name" value="Ribonuclease Inhibitor"/>
    <property type="match status" value="1"/>
</dbReference>
<organism evidence="1 2">
    <name type="scientific">Boletus edulis BED1</name>
    <dbReference type="NCBI Taxonomy" id="1328754"/>
    <lineage>
        <taxon>Eukaryota</taxon>
        <taxon>Fungi</taxon>
        <taxon>Dikarya</taxon>
        <taxon>Basidiomycota</taxon>
        <taxon>Agaricomycotina</taxon>
        <taxon>Agaricomycetes</taxon>
        <taxon>Agaricomycetidae</taxon>
        <taxon>Boletales</taxon>
        <taxon>Boletineae</taxon>
        <taxon>Boletaceae</taxon>
        <taxon>Boletoideae</taxon>
        <taxon>Boletus</taxon>
    </lineage>
</organism>
<dbReference type="EMBL" id="WHUW01000113">
    <property type="protein sequence ID" value="KAF8423723.1"/>
    <property type="molecule type" value="Genomic_DNA"/>
</dbReference>
<reference evidence="1" key="1">
    <citation type="submission" date="2019-10" db="EMBL/GenBank/DDBJ databases">
        <authorList>
            <consortium name="DOE Joint Genome Institute"/>
            <person name="Kuo A."/>
            <person name="Miyauchi S."/>
            <person name="Kiss E."/>
            <person name="Drula E."/>
            <person name="Kohler A."/>
            <person name="Sanchez-Garcia M."/>
            <person name="Andreopoulos B."/>
            <person name="Barry K.W."/>
            <person name="Bonito G."/>
            <person name="Buee M."/>
            <person name="Carver A."/>
            <person name="Chen C."/>
            <person name="Cichocki N."/>
            <person name="Clum A."/>
            <person name="Culley D."/>
            <person name="Crous P.W."/>
            <person name="Fauchery L."/>
            <person name="Girlanda M."/>
            <person name="Hayes R."/>
            <person name="Keri Z."/>
            <person name="LaButti K."/>
            <person name="Lipzen A."/>
            <person name="Lombard V."/>
            <person name="Magnuson J."/>
            <person name="Maillard F."/>
            <person name="Morin E."/>
            <person name="Murat C."/>
            <person name="Nolan M."/>
            <person name="Ohm R."/>
            <person name="Pangilinan J."/>
            <person name="Pereira M."/>
            <person name="Perotto S."/>
            <person name="Peter M."/>
            <person name="Riley R."/>
            <person name="Sitrit Y."/>
            <person name="Stielow B."/>
            <person name="Szollosi G."/>
            <person name="Zifcakova L."/>
            <person name="Stursova M."/>
            <person name="Spatafora J.W."/>
            <person name="Tedersoo L."/>
            <person name="Vaario L.-M."/>
            <person name="Yamada A."/>
            <person name="Yan M."/>
            <person name="Wang P."/>
            <person name="Xu J."/>
            <person name="Bruns T."/>
            <person name="Baldrian P."/>
            <person name="Vilgalys R."/>
            <person name="Henrissat B."/>
            <person name="Grigoriev I.V."/>
            <person name="Hibbett D."/>
            <person name="Nagy L.G."/>
            <person name="Martin F.M."/>
        </authorList>
    </citation>
    <scope>NUCLEOTIDE SEQUENCE</scope>
    <source>
        <strain evidence="1">BED1</strain>
    </source>
</reference>
<comment type="caution">
    <text evidence="1">The sequence shown here is derived from an EMBL/GenBank/DDBJ whole genome shotgun (WGS) entry which is preliminary data.</text>
</comment>
<keyword evidence="2" id="KW-1185">Reference proteome</keyword>
<gene>
    <name evidence="1" type="ORF">L210DRAFT_2136002</name>
</gene>
<accession>A0AAD4BEH6</accession>
<evidence type="ECO:0000313" key="1">
    <source>
        <dbReference type="EMBL" id="KAF8423723.1"/>
    </source>
</evidence>
<evidence type="ECO:0000313" key="2">
    <source>
        <dbReference type="Proteomes" id="UP001194468"/>
    </source>
</evidence>
<dbReference type="Proteomes" id="UP001194468">
    <property type="component" value="Unassembled WGS sequence"/>
</dbReference>
<sequence length="567" mass="62669">MSRVTPVIASNPAGYSVMRHTSLGEDQHCGPFIPPNHSSRPIRSLPTELISRIFQLGVDVNFHENVQDPKTKVSQARDEPRQIALGNVDDRGVVGDEGSIRMGVDERTEDVNLADDVEHIGRPSSDVYLLQPFLILVSHVCQHWRNLAISTPSLWTSVSISPISYQHLATFLTRSKCLPLDIRIRLGSHDHGVRRKIESSTLPMADTKLLFSLLVVHVDRWRSIDVGAVSNQQMHAFLEAVCDSTVTAAPQLVSLALSASDDRAFRSLIAASSFTPFGGSIPSLESVFLGRVLVDWNQGWICAASRLTTLQLWGHSDNMSPSWDELATILRGAPALECLVLDGSGPPGAPPNLVPIADSIPIQLVKLKRLSLASLSEVCVCGLLRMLYMPAVRSLYIAFLWKSHTEFFACATAPPPISALSSIEEPPRSLLHGIETIEVMSPFYGTEDVECLYDELDNVTSLVISMDDFWWENSGCAFVLPLLPRAVEEDDGAVRLRLPRLKTLSVIYATTDIHLLVIRYLVQWRRAAGFPIRSVDVRSTCELEEEDAAWFVANLETFAFSRLDAGE</sequence>
<evidence type="ECO:0008006" key="3">
    <source>
        <dbReference type="Google" id="ProtNLM"/>
    </source>
</evidence>
<name>A0AAD4BEH6_BOLED</name>